<evidence type="ECO:0000313" key="3">
    <source>
        <dbReference type="Proteomes" id="UP000239560"/>
    </source>
</evidence>
<dbReference type="Proteomes" id="UP000239560">
    <property type="component" value="Unassembled WGS sequence"/>
</dbReference>
<sequence length="212" mass="23623">MLRERQIQTTGRPEYNNVQQPEDPYHRTTRPLRLEVVVDLHRQHAVVSVLRQGLRAVERRHLARAQSSPADLLVQLVLARVGVADLSDALAQLLGLLGDVRREQLVLQLVGLADAHAATLALLELVDVRLELLASEFELERVHLRHRHARVQLLAEVVVAARLARLALTATTLVVLLLGDGSQVEVLGERRAVLDELLRRLSLRAARTARGS</sequence>
<name>A0A2T0AGW3_RHOTO</name>
<evidence type="ECO:0000313" key="2">
    <source>
        <dbReference type="EMBL" id="PRQ77220.1"/>
    </source>
</evidence>
<protein>
    <submittedName>
        <fullName evidence="2">Uncharacterized protein</fullName>
    </submittedName>
</protein>
<evidence type="ECO:0000256" key="1">
    <source>
        <dbReference type="SAM" id="MobiDB-lite"/>
    </source>
</evidence>
<gene>
    <name evidence="2" type="ORF">AAT19DRAFT_12638</name>
</gene>
<comment type="caution">
    <text evidence="2">The sequence shown here is derived from an EMBL/GenBank/DDBJ whole genome shotgun (WGS) entry which is preliminary data.</text>
</comment>
<dbReference type="AlphaFoldDB" id="A0A2T0AGW3"/>
<feature type="compositionally biased region" description="Polar residues" evidence="1">
    <location>
        <begin position="7"/>
        <end position="20"/>
    </location>
</feature>
<proteinExistence type="predicted"/>
<feature type="region of interest" description="Disordered" evidence="1">
    <location>
        <begin position="1"/>
        <end position="26"/>
    </location>
</feature>
<dbReference type="EMBL" id="LCTV02000002">
    <property type="protein sequence ID" value="PRQ77220.1"/>
    <property type="molecule type" value="Genomic_DNA"/>
</dbReference>
<organism evidence="2 3">
    <name type="scientific">Rhodotorula toruloides</name>
    <name type="common">Yeast</name>
    <name type="synonym">Rhodosporidium toruloides</name>
    <dbReference type="NCBI Taxonomy" id="5286"/>
    <lineage>
        <taxon>Eukaryota</taxon>
        <taxon>Fungi</taxon>
        <taxon>Dikarya</taxon>
        <taxon>Basidiomycota</taxon>
        <taxon>Pucciniomycotina</taxon>
        <taxon>Microbotryomycetes</taxon>
        <taxon>Sporidiobolales</taxon>
        <taxon>Sporidiobolaceae</taxon>
        <taxon>Rhodotorula</taxon>
    </lineage>
</organism>
<reference evidence="2 3" key="1">
    <citation type="journal article" date="2018" name="Elife">
        <title>Functional genomics of lipid metabolism in the oleaginous yeast Rhodosporidium toruloides.</title>
        <authorList>
            <person name="Coradetti S.T."/>
            <person name="Pinel D."/>
            <person name="Geiselman G."/>
            <person name="Ito M."/>
            <person name="Mondo S."/>
            <person name="Reilly M.C."/>
            <person name="Cheng Y.F."/>
            <person name="Bauer S."/>
            <person name="Grigoriev I."/>
            <person name="Gladden J.M."/>
            <person name="Simmons B.A."/>
            <person name="Brem R."/>
            <person name="Arkin A.P."/>
            <person name="Skerker J.M."/>
        </authorList>
    </citation>
    <scope>NUCLEOTIDE SEQUENCE [LARGE SCALE GENOMIC DNA]</scope>
    <source>
        <strain evidence="2 3">NBRC 0880</strain>
    </source>
</reference>
<accession>A0A2T0AGW3</accession>